<organism evidence="2 3">
    <name type="scientific">Klebsiella pneumoniae</name>
    <dbReference type="NCBI Taxonomy" id="573"/>
    <lineage>
        <taxon>Bacteria</taxon>
        <taxon>Pseudomonadati</taxon>
        <taxon>Pseudomonadota</taxon>
        <taxon>Gammaproteobacteria</taxon>
        <taxon>Enterobacterales</taxon>
        <taxon>Enterobacteriaceae</taxon>
        <taxon>Klebsiella/Raoultella group</taxon>
        <taxon>Klebsiella</taxon>
        <taxon>Klebsiella pneumoniae complex</taxon>
    </lineage>
</organism>
<evidence type="ECO:0000313" key="2">
    <source>
        <dbReference type="EMBL" id="STU75911.1"/>
    </source>
</evidence>
<feature type="transmembrane region" description="Helical" evidence="1">
    <location>
        <begin position="12"/>
        <end position="31"/>
    </location>
</feature>
<evidence type="ECO:0000256" key="1">
    <source>
        <dbReference type="SAM" id="Phobius"/>
    </source>
</evidence>
<evidence type="ECO:0000313" key="3">
    <source>
        <dbReference type="Proteomes" id="UP000255192"/>
    </source>
</evidence>
<proteinExistence type="predicted"/>
<dbReference type="EMBL" id="UGMD01000002">
    <property type="protein sequence ID" value="STU75911.1"/>
    <property type="molecule type" value="Genomic_DNA"/>
</dbReference>
<dbReference type="AntiFam" id="ANF00142">
    <property type="entry name" value="Shadow ORF (opposite yadG)"/>
</dbReference>
<dbReference type="AlphaFoldDB" id="A0A377ZLE8"/>
<accession>A0A377ZLE8</accession>
<keyword evidence="1" id="KW-1133">Transmembrane helix</keyword>
<dbReference type="Proteomes" id="UP000255192">
    <property type="component" value="Unassembled WGS sequence"/>
</dbReference>
<keyword evidence="1" id="KW-0472">Membrane</keyword>
<reference evidence="2 3" key="1">
    <citation type="submission" date="2018-06" db="EMBL/GenBank/DDBJ databases">
        <authorList>
            <consortium name="Pathogen Informatics"/>
            <person name="Doyle S."/>
        </authorList>
    </citation>
    <scope>NUCLEOTIDE SEQUENCE [LARGE SCALE GENOMIC DNA]</scope>
    <source>
        <strain evidence="2 3">NCTC204</strain>
    </source>
</reference>
<keyword evidence="1" id="KW-0812">Transmembrane</keyword>
<name>A0A377ZLE8_KLEPN</name>
<sequence>MGEGANIKKGNLRCLFAFYFAIRLYLIRFRLQRVGAKSAFLVLFVLGKVTFEELNLTFILVIQNVGGNTVKEPAVVRDNHRAARELQQGVFQRAQGFDIQVVGWFIEQQDVTADLQQFRQVQTTTFTAGQLANAFTLVDAFEVKAAHVGAARHLGVADLHDIQAARHFFPHGLTVVHRVAELIDGSQLNGFTQGDGAGIRLFLAGHHAEEGGFTRAVRTDDADDSAFRYREAQIVNQNAVAVGFAQMADFQNFIAQTRAWRNEQFVSLVTFLIFNVVKLFKARQAGFALRLTAFRALANPLEFFLDRFAACGFLRSFLRQTLVFLLQPGGVVAFPRNTFAAVKLEDPAGDVIKEVTVVGNRHHGAFEVVQEAFQPGDGLGVEVVGRFVEQQHIRFFQQQTATARRGGVHHRKD</sequence>
<protein>
    <submittedName>
        <fullName evidence="2">Uncharacterized protein</fullName>
    </submittedName>
</protein>
<gene>
    <name evidence="2" type="ORF">NCTC204_00938</name>
</gene>